<dbReference type="PANTHER" id="PTHR11669">
    <property type="entry name" value="REPLICATION FACTOR C / DNA POLYMERASE III GAMMA-TAU SUBUNIT"/>
    <property type="match status" value="1"/>
</dbReference>
<dbReference type="SUPFAM" id="SSF52540">
    <property type="entry name" value="P-loop containing nucleoside triphosphate hydrolases"/>
    <property type="match status" value="1"/>
</dbReference>
<organism evidence="2">
    <name type="scientific">viral metagenome</name>
    <dbReference type="NCBI Taxonomy" id="1070528"/>
    <lineage>
        <taxon>unclassified sequences</taxon>
        <taxon>metagenomes</taxon>
        <taxon>organismal metagenomes</taxon>
    </lineage>
</organism>
<dbReference type="GO" id="GO:0006281">
    <property type="term" value="P:DNA repair"/>
    <property type="evidence" value="ECO:0007669"/>
    <property type="project" value="TreeGrafter"/>
</dbReference>
<reference evidence="2" key="1">
    <citation type="journal article" date="2020" name="Nature">
        <title>Giant virus diversity and host interactions through global metagenomics.</title>
        <authorList>
            <person name="Schulz F."/>
            <person name="Roux S."/>
            <person name="Paez-Espino D."/>
            <person name="Jungbluth S."/>
            <person name="Walsh D.A."/>
            <person name="Denef V.J."/>
            <person name="McMahon K.D."/>
            <person name="Konstantinidis K.T."/>
            <person name="Eloe-Fadrosh E.A."/>
            <person name="Kyrpides N.C."/>
            <person name="Woyke T."/>
        </authorList>
    </citation>
    <scope>NUCLEOTIDE SEQUENCE</scope>
    <source>
        <strain evidence="2">GVMAG-M-3300009422-16</strain>
    </source>
</reference>
<proteinExistence type="predicted"/>
<dbReference type="InterPro" id="IPR050238">
    <property type="entry name" value="DNA_Rep/Repair_Clamp_Loader"/>
</dbReference>
<dbReference type="GO" id="GO:0005634">
    <property type="term" value="C:nucleus"/>
    <property type="evidence" value="ECO:0007669"/>
    <property type="project" value="TreeGrafter"/>
</dbReference>
<dbReference type="EMBL" id="MN739064">
    <property type="protein sequence ID" value="QHS86881.1"/>
    <property type="molecule type" value="Genomic_DNA"/>
</dbReference>
<evidence type="ECO:0000313" key="2">
    <source>
        <dbReference type="EMBL" id="QHS86881.1"/>
    </source>
</evidence>
<accession>A0A6C0B5E2</accession>
<sequence>MLVIPSNLDDFIYNKNIANRLKIYNINYLENLIFYGQNNAGKRTLISGLLNHLSGNNIKRNMRTQKLKVNNTKVEINFVESNYHFEINLYEYGHYDKHIICEFVKFILTYKNINKLKFKIVVLHYFDKVSKIAQLALRRIIEKSSDTGRFILCCENINRIDKALLSRFIYIRVPKPKISDMENYITLTLRKYNKTYGPELIKTIIDYSGQCIYKINLIIQHYIDNGQINKNIINETDIIMPIIKEINKPTINSMLNIRKIIYKYLLLNFTPKKLFYAIIKYYNSDEILSIENISKLNFIAAKIDSMANVIKYDIIVLETLILNIKLLMV</sequence>
<name>A0A6C0B5E2_9ZZZZ</name>
<dbReference type="GO" id="GO:0005663">
    <property type="term" value="C:DNA replication factor C complex"/>
    <property type="evidence" value="ECO:0007669"/>
    <property type="project" value="TreeGrafter"/>
</dbReference>
<evidence type="ECO:0000256" key="1">
    <source>
        <dbReference type="ARBA" id="ARBA00022705"/>
    </source>
</evidence>
<dbReference type="PANTHER" id="PTHR11669:SF1">
    <property type="entry name" value="REPLICATION FACTOR C SUBUNIT 3"/>
    <property type="match status" value="1"/>
</dbReference>
<dbReference type="AlphaFoldDB" id="A0A6C0B5E2"/>
<protein>
    <recommendedName>
        <fullName evidence="3">AAA domain-containing protein</fullName>
    </recommendedName>
</protein>
<evidence type="ECO:0008006" key="3">
    <source>
        <dbReference type="Google" id="ProtNLM"/>
    </source>
</evidence>
<dbReference type="InterPro" id="IPR027417">
    <property type="entry name" value="P-loop_NTPase"/>
</dbReference>
<keyword evidence="1" id="KW-0235">DNA replication</keyword>
<dbReference type="Gene3D" id="3.40.50.300">
    <property type="entry name" value="P-loop containing nucleotide triphosphate hydrolases"/>
    <property type="match status" value="1"/>
</dbReference>
<dbReference type="GO" id="GO:0003689">
    <property type="term" value="F:DNA clamp loader activity"/>
    <property type="evidence" value="ECO:0007669"/>
    <property type="project" value="TreeGrafter"/>
</dbReference>
<dbReference type="GO" id="GO:0006261">
    <property type="term" value="P:DNA-templated DNA replication"/>
    <property type="evidence" value="ECO:0007669"/>
    <property type="project" value="TreeGrafter"/>
</dbReference>